<evidence type="ECO:0000313" key="5">
    <source>
        <dbReference type="Proteomes" id="UP000094342"/>
    </source>
</evidence>
<dbReference type="PANTHER" id="PTHR43037:SF1">
    <property type="entry name" value="BLL1128 PROTEIN"/>
    <property type="match status" value="1"/>
</dbReference>
<name>A0A1E3V6Y3_9HYPH</name>
<dbReference type="Gene3D" id="3.40.50.1820">
    <property type="entry name" value="alpha/beta hydrolase"/>
    <property type="match status" value="1"/>
</dbReference>
<dbReference type="RefSeq" id="WP_069460970.1">
    <property type="nucleotide sequence ID" value="NZ_LYBW01000064.1"/>
</dbReference>
<gene>
    <name evidence="4" type="ORF">A8M32_24215</name>
</gene>
<comment type="caution">
    <text evidence="4">The sequence shown here is derived from an EMBL/GenBank/DDBJ whole genome shotgun (WGS) entry which is preliminary data.</text>
</comment>
<dbReference type="OrthoDB" id="9767239at2"/>
<evidence type="ECO:0000256" key="2">
    <source>
        <dbReference type="ARBA" id="ARBA00022801"/>
    </source>
</evidence>
<evidence type="ECO:0000256" key="1">
    <source>
        <dbReference type="ARBA" id="ARBA00022729"/>
    </source>
</evidence>
<dbReference type="InterPro" id="IPR010126">
    <property type="entry name" value="Esterase_phb"/>
</dbReference>
<accession>A0A1E3V6Y3</accession>
<evidence type="ECO:0008006" key="6">
    <source>
        <dbReference type="Google" id="ProtNLM"/>
    </source>
</evidence>
<keyword evidence="2" id="KW-0378">Hydrolase</keyword>
<keyword evidence="1" id="KW-0732">Signal</keyword>
<reference evidence="5" key="1">
    <citation type="submission" date="2016-05" db="EMBL/GenBank/DDBJ databases">
        <authorList>
            <person name="Li Y."/>
        </authorList>
    </citation>
    <scope>NUCLEOTIDE SEQUENCE [LARGE SCALE GENOMIC DNA]</scope>
    <source>
        <strain evidence="5">YIC4027</strain>
    </source>
</reference>
<dbReference type="AlphaFoldDB" id="A0A1E3V6Y3"/>
<organism evidence="4 5">
    <name type="scientific">Sinorhizobium alkalisoli</name>
    <dbReference type="NCBI Taxonomy" id="1752398"/>
    <lineage>
        <taxon>Bacteria</taxon>
        <taxon>Pseudomonadati</taxon>
        <taxon>Pseudomonadota</taxon>
        <taxon>Alphaproteobacteria</taxon>
        <taxon>Hyphomicrobiales</taxon>
        <taxon>Rhizobiaceae</taxon>
        <taxon>Sinorhizobium/Ensifer group</taxon>
        <taxon>Sinorhizobium</taxon>
    </lineage>
</organism>
<sequence>MKSDFVAEILRATGTLRAGDPAGATAIIRAALAAGGLGPESNAAPGATGEASRPSQWTAARVIEGSLAGEPAPTADKGPPSGPASKRRNRPLGEVLRILGNGRRRLGLDGAVRRLPARVPELPLPDGAEFRDLTFACAAGSRRYRLYVPASGSDGIEGLVVMLHGCTQSPEDFAAGTRMNEHAEEHRLLVAYPAQTAGDNAMSCWNWFQPGDQLRGAGEPAIIAGLTISVRDAFAIPPDRVFVAGLSAGGAMAAIMAETYPDLYAGVGIHSGLAYRAASDVVSAFAAMRGQSGPGLPAGDLKGEGGPRLIVFHGTADSTVDPSNAERIMAWHGGAGRITRSVQPAAGDRRGYTRIVREGAKGVAAECWIVDGAQHAWSGGSARGSYTDPKGPDASRTMVQFFLGTAPDC</sequence>
<dbReference type="InterPro" id="IPR029058">
    <property type="entry name" value="AB_hydrolase_fold"/>
</dbReference>
<dbReference type="GO" id="GO:0016787">
    <property type="term" value="F:hydrolase activity"/>
    <property type="evidence" value="ECO:0007669"/>
    <property type="project" value="UniProtKB-KW"/>
</dbReference>
<dbReference type="EMBL" id="LYBW01000064">
    <property type="protein sequence ID" value="ODR88586.1"/>
    <property type="molecule type" value="Genomic_DNA"/>
</dbReference>
<dbReference type="Proteomes" id="UP000094342">
    <property type="component" value="Unassembled WGS sequence"/>
</dbReference>
<evidence type="ECO:0000313" key="4">
    <source>
        <dbReference type="EMBL" id="ODR88586.1"/>
    </source>
</evidence>
<dbReference type="GO" id="GO:0005576">
    <property type="term" value="C:extracellular region"/>
    <property type="evidence" value="ECO:0007669"/>
    <property type="project" value="InterPro"/>
</dbReference>
<dbReference type="PANTHER" id="PTHR43037">
    <property type="entry name" value="UNNAMED PRODUCT-RELATED"/>
    <property type="match status" value="1"/>
</dbReference>
<dbReference type="NCBIfam" id="TIGR01840">
    <property type="entry name" value="esterase_phb"/>
    <property type="match status" value="1"/>
</dbReference>
<evidence type="ECO:0000256" key="3">
    <source>
        <dbReference type="SAM" id="MobiDB-lite"/>
    </source>
</evidence>
<protein>
    <recommendedName>
        <fullName evidence="6">Esterase</fullName>
    </recommendedName>
</protein>
<dbReference type="InterPro" id="IPR050955">
    <property type="entry name" value="Plant_Biomass_Hydrol_Est"/>
</dbReference>
<dbReference type="STRING" id="1752398.A8M32_24215"/>
<feature type="region of interest" description="Disordered" evidence="3">
    <location>
        <begin position="67"/>
        <end position="93"/>
    </location>
</feature>
<proteinExistence type="predicted"/>
<keyword evidence="5" id="KW-1185">Reference proteome</keyword>
<dbReference type="Pfam" id="PF10503">
    <property type="entry name" value="Esterase_PHB"/>
    <property type="match status" value="1"/>
</dbReference>
<dbReference type="SUPFAM" id="SSF53474">
    <property type="entry name" value="alpha/beta-Hydrolases"/>
    <property type="match status" value="2"/>
</dbReference>